<name>A0A2P2PKX9_RHIMU</name>
<reference evidence="1" key="1">
    <citation type="submission" date="2018-02" db="EMBL/GenBank/DDBJ databases">
        <title>Rhizophora mucronata_Transcriptome.</title>
        <authorList>
            <person name="Meera S.P."/>
            <person name="Sreeshan A."/>
            <person name="Augustine A."/>
        </authorList>
    </citation>
    <scope>NUCLEOTIDE SEQUENCE</scope>
    <source>
        <tissue evidence="1">Leaf</tissue>
    </source>
</reference>
<dbReference type="EMBL" id="GGEC01074893">
    <property type="protein sequence ID" value="MBX55377.1"/>
    <property type="molecule type" value="Transcribed_RNA"/>
</dbReference>
<dbReference type="AlphaFoldDB" id="A0A2P2PKX9"/>
<evidence type="ECO:0000313" key="1">
    <source>
        <dbReference type="EMBL" id="MBX55377.1"/>
    </source>
</evidence>
<accession>A0A2P2PKX9</accession>
<organism evidence="1">
    <name type="scientific">Rhizophora mucronata</name>
    <name type="common">Asiatic mangrove</name>
    <dbReference type="NCBI Taxonomy" id="61149"/>
    <lineage>
        <taxon>Eukaryota</taxon>
        <taxon>Viridiplantae</taxon>
        <taxon>Streptophyta</taxon>
        <taxon>Embryophyta</taxon>
        <taxon>Tracheophyta</taxon>
        <taxon>Spermatophyta</taxon>
        <taxon>Magnoliopsida</taxon>
        <taxon>eudicotyledons</taxon>
        <taxon>Gunneridae</taxon>
        <taxon>Pentapetalae</taxon>
        <taxon>rosids</taxon>
        <taxon>fabids</taxon>
        <taxon>Malpighiales</taxon>
        <taxon>Rhizophoraceae</taxon>
        <taxon>Rhizophora</taxon>
    </lineage>
</organism>
<protein>
    <submittedName>
        <fullName evidence="1">Uncharacterized protein</fullName>
    </submittedName>
</protein>
<proteinExistence type="predicted"/>
<sequence length="22" mass="3464">MHWWRWRLIIVRRWRRWRWWRW</sequence>